<dbReference type="PANTHER" id="PTHR43711:SF26">
    <property type="entry name" value="SENSOR HISTIDINE KINASE RCSC"/>
    <property type="match status" value="1"/>
</dbReference>
<dbReference type="InterPro" id="IPR004358">
    <property type="entry name" value="Sig_transdc_His_kin-like_C"/>
</dbReference>
<dbReference type="Pfam" id="PF00512">
    <property type="entry name" value="HisKA"/>
    <property type="match status" value="1"/>
</dbReference>
<dbReference type="STRING" id="385682.SAMN05444380_105133"/>
<dbReference type="SMART" id="SM00387">
    <property type="entry name" value="HATPase_c"/>
    <property type="match status" value="1"/>
</dbReference>
<dbReference type="PRINTS" id="PR00344">
    <property type="entry name" value="BCTRLSENSOR"/>
</dbReference>
<keyword evidence="9" id="KW-1133">Transmembrane helix</keyword>
<organism evidence="12 13">
    <name type="scientific">Thermophagus xiamenensis</name>
    <dbReference type="NCBI Taxonomy" id="385682"/>
    <lineage>
        <taxon>Bacteria</taxon>
        <taxon>Pseudomonadati</taxon>
        <taxon>Bacteroidota</taxon>
        <taxon>Bacteroidia</taxon>
        <taxon>Marinilabiliales</taxon>
        <taxon>Marinilabiliaceae</taxon>
        <taxon>Thermophagus</taxon>
    </lineage>
</organism>
<dbReference type="Gene3D" id="3.30.565.10">
    <property type="entry name" value="Histidine kinase-like ATPase, C-terminal domain"/>
    <property type="match status" value="1"/>
</dbReference>
<comment type="subcellular location">
    <subcellularLocation>
        <location evidence="2">Membrane</location>
    </subcellularLocation>
</comment>
<accession>A0A1I1X495</accession>
<keyword evidence="9" id="KW-0472">Membrane</keyword>
<dbReference type="GO" id="GO:0016020">
    <property type="term" value="C:membrane"/>
    <property type="evidence" value="ECO:0007669"/>
    <property type="project" value="UniProtKB-SubCell"/>
</dbReference>
<dbReference type="Gene3D" id="1.10.287.130">
    <property type="match status" value="1"/>
</dbReference>
<dbReference type="EC" id="2.7.13.3" evidence="3"/>
<keyword evidence="7" id="KW-0902">Two-component regulatory system</keyword>
<dbReference type="GO" id="GO:0000155">
    <property type="term" value="F:phosphorelay sensor kinase activity"/>
    <property type="evidence" value="ECO:0007669"/>
    <property type="project" value="InterPro"/>
</dbReference>
<dbReference type="Pfam" id="PF00672">
    <property type="entry name" value="HAMP"/>
    <property type="match status" value="1"/>
</dbReference>
<dbReference type="Gene3D" id="3.30.450.20">
    <property type="entry name" value="PAS domain"/>
    <property type="match status" value="1"/>
</dbReference>
<dbReference type="InParanoid" id="A0A1I1X495"/>
<dbReference type="EMBL" id="FONA01000005">
    <property type="protein sequence ID" value="SFE02234.1"/>
    <property type="molecule type" value="Genomic_DNA"/>
</dbReference>
<evidence type="ECO:0000256" key="6">
    <source>
        <dbReference type="ARBA" id="ARBA00022777"/>
    </source>
</evidence>
<dbReference type="InterPro" id="IPR050736">
    <property type="entry name" value="Sensor_HK_Regulatory"/>
</dbReference>
<dbReference type="Proteomes" id="UP000181976">
    <property type="component" value="Unassembled WGS sequence"/>
</dbReference>
<evidence type="ECO:0000259" key="10">
    <source>
        <dbReference type="PROSITE" id="PS50109"/>
    </source>
</evidence>
<name>A0A1I1X495_9BACT</name>
<feature type="domain" description="Histidine kinase" evidence="10">
    <location>
        <begin position="394"/>
        <end position="612"/>
    </location>
</feature>
<dbReference type="InterPro" id="IPR003661">
    <property type="entry name" value="HisK_dim/P_dom"/>
</dbReference>
<dbReference type="SUPFAM" id="SSF47384">
    <property type="entry name" value="Homodimeric domain of signal transducing histidine kinase"/>
    <property type="match status" value="1"/>
</dbReference>
<dbReference type="CDD" id="cd06225">
    <property type="entry name" value="HAMP"/>
    <property type="match status" value="1"/>
</dbReference>
<evidence type="ECO:0000256" key="5">
    <source>
        <dbReference type="ARBA" id="ARBA00022679"/>
    </source>
</evidence>
<dbReference type="SMART" id="SM00304">
    <property type="entry name" value="HAMP"/>
    <property type="match status" value="1"/>
</dbReference>
<dbReference type="PROSITE" id="PS50885">
    <property type="entry name" value="HAMP"/>
    <property type="match status" value="1"/>
</dbReference>
<dbReference type="SMART" id="SM00388">
    <property type="entry name" value="HisKA"/>
    <property type="match status" value="1"/>
</dbReference>
<gene>
    <name evidence="12" type="ORF">SAMN05444380_105133</name>
</gene>
<evidence type="ECO:0000256" key="4">
    <source>
        <dbReference type="ARBA" id="ARBA00022553"/>
    </source>
</evidence>
<evidence type="ECO:0000256" key="9">
    <source>
        <dbReference type="SAM" id="Phobius"/>
    </source>
</evidence>
<keyword evidence="8" id="KW-0175">Coiled coil</keyword>
<dbReference type="Pfam" id="PF22673">
    <property type="entry name" value="MCP-like_PDC_1"/>
    <property type="match status" value="1"/>
</dbReference>
<dbReference type="InterPro" id="IPR036097">
    <property type="entry name" value="HisK_dim/P_sf"/>
</dbReference>
<evidence type="ECO:0000313" key="12">
    <source>
        <dbReference type="EMBL" id="SFE02234.1"/>
    </source>
</evidence>
<dbReference type="FunCoup" id="A0A1I1X495">
    <property type="interactions" value="209"/>
</dbReference>
<evidence type="ECO:0000256" key="7">
    <source>
        <dbReference type="ARBA" id="ARBA00023012"/>
    </source>
</evidence>
<dbReference type="InterPro" id="IPR036890">
    <property type="entry name" value="HATPase_C_sf"/>
</dbReference>
<keyword evidence="9" id="KW-0812">Transmembrane</keyword>
<comment type="catalytic activity">
    <reaction evidence="1">
        <text>ATP + protein L-histidine = ADP + protein N-phospho-L-histidine.</text>
        <dbReference type="EC" id="2.7.13.3"/>
    </reaction>
</comment>
<evidence type="ECO:0000256" key="2">
    <source>
        <dbReference type="ARBA" id="ARBA00004370"/>
    </source>
</evidence>
<feature type="transmembrane region" description="Helical" evidence="9">
    <location>
        <begin position="288"/>
        <end position="311"/>
    </location>
</feature>
<dbReference type="Pfam" id="PF02518">
    <property type="entry name" value="HATPase_c"/>
    <property type="match status" value="1"/>
</dbReference>
<keyword evidence="6 12" id="KW-0418">Kinase</keyword>
<dbReference type="PROSITE" id="PS50109">
    <property type="entry name" value="HIS_KIN"/>
    <property type="match status" value="1"/>
</dbReference>
<evidence type="ECO:0000256" key="3">
    <source>
        <dbReference type="ARBA" id="ARBA00012438"/>
    </source>
</evidence>
<dbReference type="RefSeq" id="WP_010526639.1">
    <property type="nucleotide sequence ID" value="NZ_AFSL01000014.1"/>
</dbReference>
<dbReference type="InterPro" id="IPR005467">
    <property type="entry name" value="His_kinase_dom"/>
</dbReference>
<protein>
    <recommendedName>
        <fullName evidence="3">histidine kinase</fullName>
        <ecNumber evidence="3">2.7.13.3</ecNumber>
    </recommendedName>
</protein>
<keyword evidence="4" id="KW-0597">Phosphoprotein</keyword>
<evidence type="ECO:0000256" key="8">
    <source>
        <dbReference type="SAM" id="Coils"/>
    </source>
</evidence>
<evidence type="ECO:0000259" key="11">
    <source>
        <dbReference type="PROSITE" id="PS50885"/>
    </source>
</evidence>
<dbReference type="SUPFAM" id="SSF158472">
    <property type="entry name" value="HAMP domain-like"/>
    <property type="match status" value="1"/>
</dbReference>
<feature type="domain" description="HAMP" evidence="11">
    <location>
        <begin position="313"/>
        <end position="365"/>
    </location>
</feature>
<dbReference type="CDD" id="cd00082">
    <property type="entry name" value="HisKA"/>
    <property type="match status" value="1"/>
</dbReference>
<dbReference type="PANTHER" id="PTHR43711">
    <property type="entry name" value="TWO-COMPONENT HISTIDINE KINASE"/>
    <property type="match status" value="1"/>
</dbReference>
<evidence type="ECO:0000313" key="13">
    <source>
        <dbReference type="Proteomes" id="UP000181976"/>
    </source>
</evidence>
<dbReference type="InterPro" id="IPR003660">
    <property type="entry name" value="HAMP_dom"/>
</dbReference>
<keyword evidence="13" id="KW-1185">Reference proteome</keyword>
<dbReference type="InterPro" id="IPR003594">
    <property type="entry name" value="HATPase_dom"/>
</dbReference>
<evidence type="ECO:0000256" key="1">
    <source>
        <dbReference type="ARBA" id="ARBA00000085"/>
    </source>
</evidence>
<feature type="coiled-coil region" evidence="8">
    <location>
        <begin position="357"/>
        <end position="384"/>
    </location>
</feature>
<reference evidence="12 13" key="1">
    <citation type="submission" date="2016-10" db="EMBL/GenBank/DDBJ databases">
        <authorList>
            <person name="de Groot N.N."/>
        </authorList>
    </citation>
    <scope>NUCLEOTIDE SEQUENCE [LARGE SCALE GENOMIC DNA]</scope>
    <source>
        <strain evidence="12 13">DSM 19012</strain>
    </source>
</reference>
<dbReference type="SUPFAM" id="SSF55874">
    <property type="entry name" value="ATPase domain of HSP90 chaperone/DNA topoisomerase II/histidine kinase"/>
    <property type="match status" value="1"/>
</dbReference>
<dbReference type="AlphaFoldDB" id="A0A1I1X495"/>
<sequence length="620" mass="70767">MLALVLIAMVLAGLPGIYLARQQARADAITQMELQMQIITQDIEKQFFHLKEVSLALEAAFRSSFNPSLHFKNDQALDQFEDELIPHVKEILHLMRPMSIWLVFNAQHVDGDHTISFFARNQNGLYTRSAEYSISQKDLYHPSMHWWTQAIEKGETWTTPYYWPDWDMNVISFSKAIFVDSLLIGCLGSDFNFDRLSHYLDTIQVFNTGQILLLDDQNNLVYPRNASNQLHQIPQVWLDSTVKNNDKIILTQAEMDGQSSALAFERLKNGWLLVLVVAQDEIFQNVYLLIRALSFVLLGGFGVALFLALYISKYITMPISALLNSFRKATDGDLSIRVDISSNDEMQELGDHFNLMMNSMENSFKKLEIAQKKLTIEKERAQESDQLKSSFLENLSHEIRTPLMAIVGFSELMADPQSSSTERQHFFEHIADNSNKLVRFIEDTLLFSQLEKGQAQVNKENIMAREVLRSLQEKFEKRRKKEKPDLFFRVLNDNCEIQLYTDPKLLERLIGYLLDNAFKFTDSGGVTLICRKTPYHYEISVSDSGIGIPDGKTDLVFKKFYKLAESNDKIYDGAGIGLTNAREIVLLLGGTIELSSTYGEGTTVTVALPLDKQQTVLNND</sequence>
<keyword evidence="5" id="KW-0808">Transferase</keyword>
<dbReference type="eggNOG" id="COG2205">
    <property type="taxonomic scope" value="Bacteria"/>
</dbReference>
<dbReference type="Gene3D" id="6.10.340.10">
    <property type="match status" value="1"/>
</dbReference>
<proteinExistence type="predicted"/>